<dbReference type="EMBL" id="NJHN03000012">
    <property type="protein sequence ID" value="KAH9426033.1"/>
    <property type="molecule type" value="Genomic_DNA"/>
</dbReference>
<evidence type="ECO:0000313" key="1">
    <source>
        <dbReference type="EMBL" id="KAH9426033.1"/>
    </source>
</evidence>
<sequence>MKKLDALHYDKIGIRNVEEKMEIPLQNIFFLEICTEYTHFSSGWIADILTINPSRWNYLLDFLL</sequence>
<reference evidence="1 2" key="2">
    <citation type="journal article" date="2022" name="Mol. Biol. Evol.">
        <title>Comparative Genomics Reveals Insights into the Divergent Evolution of Astigmatic Mites and Household Pest Adaptations.</title>
        <authorList>
            <person name="Xiong Q."/>
            <person name="Wan A.T."/>
            <person name="Liu X."/>
            <person name="Fung C.S."/>
            <person name="Xiao X."/>
            <person name="Malainual N."/>
            <person name="Hou J."/>
            <person name="Wang L."/>
            <person name="Wang M."/>
            <person name="Yang K.Y."/>
            <person name="Cui Y."/>
            <person name="Leung E.L."/>
            <person name="Nong W."/>
            <person name="Shin S.K."/>
            <person name="Au S.W."/>
            <person name="Jeong K.Y."/>
            <person name="Chew F.T."/>
            <person name="Hui J.H."/>
            <person name="Leung T.F."/>
            <person name="Tungtrongchitr A."/>
            <person name="Zhong N."/>
            <person name="Liu Z."/>
            <person name="Tsui S.K."/>
        </authorList>
    </citation>
    <scope>NUCLEOTIDE SEQUENCE [LARGE SCALE GENOMIC DNA]</scope>
    <source>
        <strain evidence="1">Derp</strain>
    </source>
</reference>
<protein>
    <submittedName>
        <fullName evidence="1">Uncharacterized protein</fullName>
    </submittedName>
</protein>
<comment type="caution">
    <text evidence="1">The sequence shown here is derived from an EMBL/GenBank/DDBJ whole genome shotgun (WGS) entry which is preliminary data.</text>
</comment>
<dbReference type="Proteomes" id="UP000887458">
    <property type="component" value="Unassembled WGS sequence"/>
</dbReference>
<organism evidence="1 2">
    <name type="scientific">Dermatophagoides pteronyssinus</name>
    <name type="common">European house dust mite</name>
    <dbReference type="NCBI Taxonomy" id="6956"/>
    <lineage>
        <taxon>Eukaryota</taxon>
        <taxon>Metazoa</taxon>
        <taxon>Ecdysozoa</taxon>
        <taxon>Arthropoda</taxon>
        <taxon>Chelicerata</taxon>
        <taxon>Arachnida</taxon>
        <taxon>Acari</taxon>
        <taxon>Acariformes</taxon>
        <taxon>Sarcoptiformes</taxon>
        <taxon>Astigmata</taxon>
        <taxon>Psoroptidia</taxon>
        <taxon>Analgoidea</taxon>
        <taxon>Pyroglyphidae</taxon>
        <taxon>Dermatophagoidinae</taxon>
        <taxon>Dermatophagoides</taxon>
    </lineage>
</organism>
<proteinExistence type="predicted"/>
<reference evidence="1 2" key="1">
    <citation type="journal article" date="2018" name="J. Allergy Clin. Immunol.">
        <title>High-quality assembly of Dermatophagoides pteronyssinus genome and transcriptome reveals a wide range of novel allergens.</title>
        <authorList>
            <person name="Liu X.Y."/>
            <person name="Yang K.Y."/>
            <person name="Wang M.Q."/>
            <person name="Kwok J.S."/>
            <person name="Zeng X."/>
            <person name="Yang Z."/>
            <person name="Xiao X.J."/>
            <person name="Lau C.P."/>
            <person name="Li Y."/>
            <person name="Huang Z.M."/>
            <person name="Ba J.G."/>
            <person name="Yim A.K."/>
            <person name="Ouyang C.Y."/>
            <person name="Ngai S.M."/>
            <person name="Chan T.F."/>
            <person name="Leung E.L."/>
            <person name="Liu L."/>
            <person name="Liu Z.G."/>
            <person name="Tsui S.K."/>
        </authorList>
    </citation>
    <scope>NUCLEOTIDE SEQUENCE [LARGE SCALE GENOMIC DNA]</scope>
    <source>
        <strain evidence="1">Derp</strain>
    </source>
</reference>
<evidence type="ECO:0000313" key="2">
    <source>
        <dbReference type="Proteomes" id="UP000887458"/>
    </source>
</evidence>
<keyword evidence="2" id="KW-1185">Reference proteome</keyword>
<gene>
    <name evidence="1" type="ORF">DERP_006973</name>
</gene>
<name>A0ABQ8JUF7_DERPT</name>
<accession>A0ABQ8JUF7</accession>